<proteinExistence type="predicted"/>
<name>A0ABV8MMZ7_9NEIS</name>
<dbReference type="Proteomes" id="UP001595791">
    <property type="component" value="Unassembled WGS sequence"/>
</dbReference>
<dbReference type="InterPro" id="IPR006311">
    <property type="entry name" value="TAT_signal"/>
</dbReference>
<evidence type="ECO:0000313" key="2">
    <source>
        <dbReference type="Proteomes" id="UP001595791"/>
    </source>
</evidence>
<accession>A0ABV8MMZ7</accession>
<organism evidence="1 2">
    <name type="scientific">Chitinimonas lacunae</name>
    <dbReference type="NCBI Taxonomy" id="1963018"/>
    <lineage>
        <taxon>Bacteria</taxon>
        <taxon>Pseudomonadati</taxon>
        <taxon>Pseudomonadota</taxon>
        <taxon>Betaproteobacteria</taxon>
        <taxon>Neisseriales</taxon>
        <taxon>Chitinibacteraceae</taxon>
        <taxon>Chitinimonas</taxon>
    </lineage>
</organism>
<reference evidence="2" key="1">
    <citation type="journal article" date="2019" name="Int. J. Syst. Evol. Microbiol.">
        <title>The Global Catalogue of Microorganisms (GCM) 10K type strain sequencing project: providing services to taxonomists for standard genome sequencing and annotation.</title>
        <authorList>
            <consortium name="The Broad Institute Genomics Platform"/>
            <consortium name="The Broad Institute Genome Sequencing Center for Infectious Disease"/>
            <person name="Wu L."/>
            <person name="Ma J."/>
        </authorList>
    </citation>
    <scope>NUCLEOTIDE SEQUENCE [LARGE SCALE GENOMIC DNA]</scope>
    <source>
        <strain evidence="2">LMG 29894</strain>
    </source>
</reference>
<comment type="caution">
    <text evidence="1">The sequence shown here is derived from an EMBL/GenBank/DDBJ whole genome shotgun (WGS) entry which is preliminary data.</text>
</comment>
<protein>
    <recommendedName>
        <fullName evidence="3">Twin-arginine translocation signal domain-containing protein</fullName>
    </recommendedName>
</protein>
<dbReference type="EMBL" id="JBHSBU010000001">
    <property type="protein sequence ID" value="MFC4158221.1"/>
    <property type="molecule type" value="Genomic_DNA"/>
</dbReference>
<keyword evidence="2" id="KW-1185">Reference proteome</keyword>
<gene>
    <name evidence="1" type="ORF">ACFOW7_02495</name>
</gene>
<evidence type="ECO:0008006" key="3">
    <source>
        <dbReference type="Google" id="ProtNLM"/>
    </source>
</evidence>
<dbReference type="PROSITE" id="PS51318">
    <property type="entry name" value="TAT"/>
    <property type="match status" value="1"/>
</dbReference>
<evidence type="ECO:0000313" key="1">
    <source>
        <dbReference type="EMBL" id="MFC4158221.1"/>
    </source>
</evidence>
<sequence>MLTRRQFIQTGIAGAALLGAARLAYGPLRPDPQYEVPAESRFRVLDGASRTAFAAIGRVMLAGALPRDEAEFETALHEVVLGCDTVVAGLPGAVRDELEELLALLNQPLGRRWIAGVTRSWSEASDEDIAHFLSRWRYSSLSLLRSGYQALHQIVFAAWYGNPRAWVGIAYAGPPAYMKEFWNA</sequence>
<dbReference type="RefSeq" id="WP_378160660.1">
    <property type="nucleotide sequence ID" value="NZ_JBHSBU010000001.1"/>
</dbReference>